<dbReference type="SUPFAM" id="SSF51713">
    <property type="entry name" value="tRNA-guanine transglycosylase"/>
    <property type="match status" value="1"/>
</dbReference>
<dbReference type="Pfam" id="PF01702">
    <property type="entry name" value="TGT"/>
    <property type="match status" value="2"/>
</dbReference>
<evidence type="ECO:0000256" key="1">
    <source>
        <dbReference type="ARBA" id="ARBA00022676"/>
    </source>
</evidence>
<comment type="caution">
    <text evidence="6">The sequence shown here is derived from an EMBL/GenBank/DDBJ whole genome shotgun (WGS) entry which is preliminary data.</text>
</comment>
<dbReference type="InParanoid" id="A0A2P6MV95"/>
<dbReference type="PANTHER" id="PTHR43468:SF1">
    <property type="entry name" value="TRNA-GUANOSINE(34) QUEUINE TRANSGLYCOSYLASE"/>
    <property type="match status" value="1"/>
</dbReference>
<gene>
    <name evidence="6" type="ORF">PROFUN_07980</name>
</gene>
<dbReference type="NCBIfam" id="TIGR00449">
    <property type="entry name" value="tgt_general"/>
    <property type="match status" value="1"/>
</dbReference>
<dbReference type="OrthoDB" id="10249838at2759"/>
<dbReference type="AlphaFoldDB" id="A0A2P6MV95"/>
<evidence type="ECO:0000313" key="6">
    <source>
        <dbReference type="EMBL" id="PRP75614.1"/>
    </source>
</evidence>
<reference evidence="6 7" key="1">
    <citation type="journal article" date="2018" name="Genome Biol. Evol.">
        <title>Multiple Roots of Fruiting Body Formation in Amoebozoa.</title>
        <authorList>
            <person name="Hillmann F."/>
            <person name="Forbes G."/>
            <person name="Novohradska S."/>
            <person name="Ferling I."/>
            <person name="Riege K."/>
            <person name="Groth M."/>
            <person name="Westermann M."/>
            <person name="Marz M."/>
            <person name="Spaller T."/>
            <person name="Winckler T."/>
            <person name="Schaap P."/>
            <person name="Glockner G."/>
        </authorList>
    </citation>
    <scope>NUCLEOTIDE SEQUENCE [LARGE SCALE GENOMIC DNA]</scope>
    <source>
        <strain evidence="6 7">Jena</strain>
    </source>
</reference>
<evidence type="ECO:0000256" key="4">
    <source>
        <dbReference type="ARBA" id="ARBA00022723"/>
    </source>
</evidence>
<evidence type="ECO:0000256" key="3">
    <source>
        <dbReference type="ARBA" id="ARBA00022694"/>
    </source>
</evidence>
<feature type="domain" description="tRNA-guanine(15) transglycosylase-like" evidence="5">
    <location>
        <begin position="18"/>
        <end position="114"/>
    </location>
</feature>
<feature type="domain" description="tRNA-guanine(15) transglycosylase-like" evidence="5">
    <location>
        <begin position="140"/>
        <end position="393"/>
    </location>
</feature>
<proteinExistence type="predicted"/>
<keyword evidence="1" id="KW-0328">Glycosyltransferase</keyword>
<dbReference type="InterPro" id="IPR036511">
    <property type="entry name" value="TGT-like_sf"/>
</dbReference>
<dbReference type="InterPro" id="IPR004803">
    <property type="entry name" value="TGT"/>
</dbReference>
<evidence type="ECO:0000313" key="7">
    <source>
        <dbReference type="Proteomes" id="UP000241769"/>
    </source>
</evidence>
<accession>A0A2P6MV95</accession>
<keyword evidence="7" id="KW-1185">Reference proteome</keyword>
<organism evidence="6 7">
    <name type="scientific">Planoprotostelium fungivorum</name>
    <dbReference type="NCBI Taxonomy" id="1890364"/>
    <lineage>
        <taxon>Eukaryota</taxon>
        <taxon>Amoebozoa</taxon>
        <taxon>Evosea</taxon>
        <taxon>Variosea</taxon>
        <taxon>Cavosteliida</taxon>
        <taxon>Cavosteliaceae</taxon>
        <taxon>Planoprotostelium</taxon>
    </lineage>
</organism>
<evidence type="ECO:0000259" key="5">
    <source>
        <dbReference type="Pfam" id="PF01702"/>
    </source>
</evidence>
<dbReference type="InterPro" id="IPR002616">
    <property type="entry name" value="tRNA_ribo_trans-like"/>
</dbReference>
<dbReference type="EMBL" id="MDYQ01000372">
    <property type="protein sequence ID" value="PRP75614.1"/>
    <property type="molecule type" value="Genomic_DNA"/>
</dbReference>
<keyword evidence="3" id="KW-0819">tRNA processing</keyword>
<dbReference type="GO" id="GO:0006400">
    <property type="term" value="P:tRNA modification"/>
    <property type="evidence" value="ECO:0007669"/>
    <property type="project" value="InterPro"/>
</dbReference>
<protein>
    <recommendedName>
        <fullName evidence="5">tRNA-guanine(15) transglycosylase-like domain-containing protein</fullName>
    </recommendedName>
</protein>
<keyword evidence="2" id="KW-0808">Transferase</keyword>
<evidence type="ECO:0000256" key="2">
    <source>
        <dbReference type="ARBA" id="ARBA00022679"/>
    </source>
</evidence>
<dbReference type="Gene3D" id="3.20.20.105">
    <property type="entry name" value="Queuine tRNA-ribosyltransferase-like"/>
    <property type="match status" value="1"/>
</dbReference>
<dbReference type="Proteomes" id="UP000241769">
    <property type="component" value="Unassembled WGS sequence"/>
</dbReference>
<dbReference type="PANTHER" id="PTHR43468">
    <property type="match status" value="1"/>
</dbReference>
<name>A0A2P6MV95_9EUKA</name>
<keyword evidence="4" id="KW-0479">Metal-binding</keyword>
<sequence>MWSLKRAVTHLWLSSQSAARVGRIHTPHGVMDTPGFVPVATSGTVKGCDNLRLMEAGSQLIFCNTYHFLVHPGPKVVEDAGGLHKFINYKTGPIITDSGGFQIFSMSARKITNELKGKIPSKYECEIQTHRYLFDESNSASLISLNEKGATFRSYYDGELITLTPESSVMAQKQLGSDIIIPLDILPSIDNQDMMATFHRTHRWQERSLQTHKADPRGQAMYSVIHGGMDISLRNKSMDTLFEMPFDGHAVGGSIGSNRTESFDLLKAIMPRLTSTHKPVHLLGVGDTQSIGSMIGFGIDTFDSSYPTKIARTGRLLSEGGTIDISRSEFKSSHDEPIDRTCGCVACKNHSRAFLHHLNRMSELSFYTLATAHNVWKMNDYMRSLREKITRNEL</sequence>
<dbReference type="GO" id="GO:0046872">
    <property type="term" value="F:metal ion binding"/>
    <property type="evidence" value="ECO:0007669"/>
    <property type="project" value="UniProtKB-KW"/>
</dbReference>
<dbReference type="STRING" id="1890364.A0A2P6MV95"/>
<dbReference type="NCBIfam" id="TIGR00430">
    <property type="entry name" value="Q_tRNA_tgt"/>
    <property type="match status" value="1"/>
</dbReference>
<dbReference type="GO" id="GO:0008479">
    <property type="term" value="F:tRNA-guanosine(34) queuine transglycosylase activity"/>
    <property type="evidence" value="ECO:0007669"/>
    <property type="project" value="InterPro"/>
</dbReference>